<reference evidence="2" key="1">
    <citation type="submission" date="2024-05" db="EMBL/GenBank/DDBJ databases">
        <title>Whole-Genome Sequence of CFS9, a Potential Fish Probiotic Isolated from the Body Surface of Silurus asotus.</title>
        <authorList>
            <person name="Kojima M."/>
            <person name="Tobioka K."/>
            <person name="Yokota K."/>
            <person name="Nakatani H."/>
            <person name="Hori K."/>
            <person name="Tamaru Y."/>
            <person name="Okazaki F."/>
        </authorList>
    </citation>
    <scope>NUCLEOTIDE SEQUENCE</scope>
    <source>
        <strain evidence="2">CFS9</strain>
    </source>
</reference>
<sequence length="234" mass="27476">MLFSASIFYPKRARSFDFTLSEKLTFYSIIAIILYVLLLLFIETSFGYDISIYAYYLLIVPIITYIIGGAIRLTEYENINGTFLGTISFEDEFLVIDAKQYQYSKIENLILHGNSYSGQRNENTRSGPMYSNGTNNLISFNYKGEKIWRNFKLDSERHIDELQLALLQIITNEKIPYQRKYLNLINLEHRTYIKFELFIAKLIKEKRIECTEGLLLIGYDSDVQAKELREKYCC</sequence>
<protein>
    <recommendedName>
        <fullName evidence="3">SMODS-associated NUDIX domain-containing protein</fullName>
    </recommendedName>
</protein>
<keyword evidence="1" id="KW-0472">Membrane</keyword>
<feature type="transmembrane region" description="Helical" evidence="1">
    <location>
        <begin position="24"/>
        <end position="42"/>
    </location>
</feature>
<keyword evidence="1" id="KW-1133">Transmembrane helix</keyword>
<feature type="transmembrane region" description="Helical" evidence="1">
    <location>
        <begin position="54"/>
        <end position="73"/>
    </location>
</feature>
<dbReference type="RefSeq" id="WP_369617850.1">
    <property type="nucleotide sequence ID" value="NZ_AP031573.1"/>
</dbReference>
<name>A0AAT9GZP0_9FLAO</name>
<dbReference type="AlphaFoldDB" id="A0AAT9GZP0"/>
<accession>A0AAT9GZP0</accession>
<keyword evidence="1" id="KW-0812">Transmembrane</keyword>
<gene>
    <name evidence="2" type="ORF">CFS9_13670</name>
</gene>
<proteinExistence type="predicted"/>
<evidence type="ECO:0008006" key="3">
    <source>
        <dbReference type="Google" id="ProtNLM"/>
    </source>
</evidence>
<evidence type="ECO:0000313" key="2">
    <source>
        <dbReference type="EMBL" id="BFM42726.1"/>
    </source>
</evidence>
<organism evidence="2">
    <name type="scientific">Flavobacterium sp. CFS9</name>
    <dbReference type="NCBI Taxonomy" id="3143118"/>
    <lineage>
        <taxon>Bacteria</taxon>
        <taxon>Pseudomonadati</taxon>
        <taxon>Bacteroidota</taxon>
        <taxon>Flavobacteriia</taxon>
        <taxon>Flavobacteriales</taxon>
        <taxon>Flavobacteriaceae</taxon>
        <taxon>Flavobacterium</taxon>
    </lineage>
</organism>
<evidence type="ECO:0000256" key="1">
    <source>
        <dbReference type="SAM" id="Phobius"/>
    </source>
</evidence>
<dbReference type="EMBL" id="AP031573">
    <property type="protein sequence ID" value="BFM42726.1"/>
    <property type="molecule type" value="Genomic_DNA"/>
</dbReference>